<sequence>MTAGTAMTSRRSFLIGAAVTGVAASGLASWAGLRAITEITPNVRLPGQAAGHRLRDMKALPAPAETHRVGVAICGSGIGGLSCAWRLAKAGRHDAVVVEGPERFGNAAGGAFGAQRFPTGAHYLPLPSMESTHVREMLDDFGVIERDPFSLRPTYDERALVHAPDERLWLGDRWQDGFVPHDGISEAERAEHTRFFAHVDRLRQTTGSDGRRIFTVPTALASTDPAWRALDTLSFRDWLHREGYRAATLHWYTDYCCRDDYGATADHVSAWAGLAYFASRGGLAANAEQGTVLTWPEGLDWMAHRLSDAAGLGDAGRLLTGSAARIGHTREAGARVFADVLQPDGRVVRLLADHVVSAMPLHVARHIIDGFDVPTSELPETAPWLLANLLIDGFPREHDDAPLAWDNVLYRSTGLGYVVANHQDIRVGPPEQSVFTAYVALSDMTPKAAREWLIQATPHALLERAMRDLDTVYGIRLRAQIRRADLTLRGHGMAIPAPGFLSRPGIARLRDGAGPIHYAHADLSGYSVFEEAAWWGDRAARRILGG</sequence>
<dbReference type="InterPro" id="IPR006311">
    <property type="entry name" value="TAT_signal"/>
</dbReference>
<dbReference type="PROSITE" id="PS51318">
    <property type="entry name" value="TAT"/>
    <property type="match status" value="1"/>
</dbReference>
<dbReference type="PANTHER" id="PTHR42923">
    <property type="entry name" value="PROTOPORPHYRINOGEN OXIDASE"/>
    <property type="match status" value="1"/>
</dbReference>
<proteinExistence type="predicted"/>
<dbReference type="Gene3D" id="3.50.50.60">
    <property type="entry name" value="FAD/NAD(P)-binding domain"/>
    <property type="match status" value="1"/>
</dbReference>
<keyword evidence="1" id="KW-0812">Transmembrane</keyword>
<dbReference type="InterPro" id="IPR036188">
    <property type="entry name" value="FAD/NAD-bd_sf"/>
</dbReference>
<reference evidence="1" key="2">
    <citation type="submission" date="2011-04" db="EMBL/GenBank/DDBJ databases">
        <authorList>
            <person name="Genoscope - CEA"/>
        </authorList>
    </citation>
    <scope>NUCLEOTIDE SEQUENCE</scope>
    <source>
        <strain evidence="1">R24</strain>
    </source>
</reference>
<dbReference type="Pfam" id="PF13450">
    <property type="entry name" value="NAD_binding_8"/>
    <property type="match status" value="1"/>
</dbReference>
<dbReference type="InterPro" id="IPR050464">
    <property type="entry name" value="Zeta_carotene_desat/Oxidored"/>
</dbReference>
<gene>
    <name evidence="1" type="ORF">RALSY_mp30237</name>
</gene>
<keyword evidence="1" id="KW-0472">Membrane</keyword>
<evidence type="ECO:0000313" key="1">
    <source>
        <dbReference type="EMBL" id="CCA86925.1"/>
    </source>
</evidence>
<accession>G3ABM0</accession>
<dbReference type="EMBL" id="FR854092">
    <property type="protein sequence ID" value="CCA86925.1"/>
    <property type="molecule type" value="Genomic_DNA"/>
</dbReference>
<organism evidence="1">
    <name type="scientific">Ralstonia syzygii R24</name>
    <dbReference type="NCBI Taxonomy" id="907261"/>
    <lineage>
        <taxon>Bacteria</taxon>
        <taxon>Pseudomonadati</taxon>
        <taxon>Pseudomonadota</taxon>
        <taxon>Betaproteobacteria</taxon>
        <taxon>Burkholderiales</taxon>
        <taxon>Burkholderiaceae</taxon>
        <taxon>Ralstonia</taxon>
        <taxon>Ralstonia solanacearum species complex</taxon>
    </lineage>
</organism>
<dbReference type="GO" id="GO:0016491">
    <property type="term" value="F:oxidoreductase activity"/>
    <property type="evidence" value="ECO:0007669"/>
    <property type="project" value="TreeGrafter"/>
</dbReference>
<dbReference type="AlphaFoldDB" id="G3ABM0"/>
<reference evidence="1" key="1">
    <citation type="journal article" date="2011" name="PLoS ONE">
        <title>Ralstonia syzygii, the Blood Disease Bacterium and some Asian R. solanacearum strains form a single genomic species despite divergent lifestyles.</title>
        <authorList>
            <person name="Remenant B."/>
            <person name="de Cambiaire J.C."/>
            <person name="Cellier G."/>
            <person name="Jacobs J.M."/>
            <person name="Mangenot S."/>
            <person name="Barbe V."/>
            <person name="Lajus A."/>
            <person name="Vallenet D."/>
            <person name="Medigue C."/>
            <person name="Fegan M."/>
            <person name="Allen C."/>
            <person name="Prior P."/>
        </authorList>
    </citation>
    <scope>NUCLEOTIDE SEQUENCE</scope>
    <source>
        <strain evidence="1">R24</strain>
    </source>
</reference>
<name>G3ABM0_9RALS</name>
<dbReference type="PANTHER" id="PTHR42923:SF39">
    <property type="entry name" value="AMINO OXIDASE"/>
    <property type="match status" value="1"/>
</dbReference>
<dbReference type="SUPFAM" id="SSF51905">
    <property type="entry name" value="FAD/NAD(P)-binding domain"/>
    <property type="match status" value="1"/>
</dbReference>
<protein>
    <submittedName>
        <fullName evidence="1">Putative transmembrane protein</fullName>
    </submittedName>
</protein>